<dbReference type="SUPFAM" id="SSF88723">
    <property type="entry name" value="PIN domain-like"/>
    <property type="match status" value="1"/>
</dbReference>
<dbReference type="SUPFAM" id="SSF47807">
    <property type="entry name" value="5' to 3' exonuclease, C-terminal subdomain"/>
    <property type="match status" value="1"/>
</dbReference>
<proteinExistence type="predicted"/>
<dbReference type="OrthoDB" id="9806424at2"/>
<dbReference type="GO" id="GO:0017108">
    <property type="term" value="F:5'-flap endonuclease activity"/>
    <property type="evidence" value="ECO:0007669"/>
    <property type="project" value="InterPro"/>
</dbReference>
<protein>
    <submittedName>
        <fullName evidence="5">DNA polymerase I</fullName>
        <ecNumber evidence="5">2.7.7.7</ecNumber>
    </submittedName>
</protein>
<feature type="domain" description="5'-3' exonuclease" evidence="4">
    <location>
        <begin position="1"/>
        <end position="264"/>
    </location>
</feature>
<sequence>MRVHLIDGTYELFRSFYGAPPATGREGGEVGASRGLLRSMLALLREPDTTHVAIAFDHVIESFRNELFDGYKTGEGIDPSLSAQFPLAERLSDALGLVVWPMVEFEADDALATGAARWADAQGVEQVLLCSPDKDLGQCVRRDRVVLFDRRRQEVYDAAGIEEKYGVPPASIPDLLALVGDSADGIPGIPRWGMKSTAKVLQAYGHVDAIPDDHEAWTVKVRGAKGLAQNLRDRREEAQLYRTLATLRTDVPLDQRDVDELRWRGAKREALEQVCEELGDTRALERVPTWR</sequence>
<organism evidence="5 6">
    <name type="scientific">Enhygromyxa salina</name>
    <dbReference type="NCBI Taxonomy" id="215803"/>
    <lineage>
        <taxon>Bacteria</taxon>
        <taxon>Pseudomonadati</taxon>
        <taxon>Myxococcota</taxon>
        <taxon>Polyangia</taxon>
        <taxon>Nannocystales</taxon>
        <taxon>Nannocystaceae</taxon>
        <taxon>Enhygromyxa</taxon>
    </lineage>
</organism>
<dbReference type="Pfam" id="PF02739">
    <property type="entry name" value="5_3_exonuc_N"/>
    <property type="match status" value="1"/>
</dbReference>
<dbReference type="InterPro" id="IPR020046">
    <property type="entry name" value="5-3_exonucl_a-hlix_arch_N"/>
</dbReference>
<dbReference type="EC" id="2.7.7.7" evidence="5"/>
<dbReference type="Pfam" id="PF01367">
    <property type="entry name" value="5_3_exonuc"/>
    <property type="match status" value="1"/>
</dbReference>
<dbReference type="GO" id="GO:0008409">
    <property type="term" value="F:5'-3' exonuclease activity"/>
    <property type="evidence" value="ECO:0007669"/>
    <property type="project" value="InterPro"/>
</dbReference>
<keyword evidence="5" id="KW-0808">Transferase</keyword>
<dbReference type="InterPro" id="IPR020045">
    <property type="entry name" value="DNA_polI_H3TH"/>
</dbReference>
<keyword evidence="2" id="KW-0378">Hydrolase</keyword>
<dbReference type="InterPro" id="IPR002421">
    <property type="entry name" value="5-3_exonuclease"/>
</dbReference>
<dbReference type="Proteomes" id="UP000237968">
    <property type="component" value="Unassembled WGS sequence"/>
</dbReference>
<evidence type="ECO:0000313" key="5">
    <source>
        <dbReference type="EMBL" id="PRP90649.1"/>
    </source>
</evidence>
<dbReference type="SMART" id="SM00279">
    <property type="entry name" value="HhH2"/>
    <property type="match status" value="1"/>
</dbReference>
<dbReference type="EMBL" id="PVNK01000274">
    <property type="protein sequence ID" value="PRP90649.1"/>
    <property type="molecule type" value="Genomic_DNA"/>
</dbReference>
<dbReference type="Gene3D" id="3.40.50.1010">
    <property type="entry name" value="5'-nuclease"/>
    <property type="match status" value="1"/>
</dbReference>
<keyword evidence="3" id="KW-0238">DNA-binding</keyword>
<dbReference type="RefSeq" id="WP_106395445.1">
    <property type="nucleotide sequence ID" value="NZ_PVNK01000274.1"/>
</dbReference>
<dbReference type="PANTHER" id="PTHR42646:SF2">
    <property type="entry name" value="5'-3' EXONUCLEASE FAMILY PROTEIN"/>
    <property type="match status" value="1"/>
</dbReference>
<accession>A0A2S9XCR7</accession>
<dbReference type="SMART" id="SM00475">
    <property type="entry name" value="53EXOc"/>
    <property type="match status" value="1"/>
</dbReference>
<name>A0A2S9XCR7_9BACT</name>
<dbReference type="GO" id="GO:0003887">
    <property type="term" value="F:DNA-directed DNA polymerase activity"/>
    <property type="evidence" value="ECO:0007669"/>
    <property type="project" value="UniProtKB-EC"/>
</dbReference>
<dbReference type="CDD" id="cd09898">
    <property type="entry name" value="H3TH_53EXO"/>
    <property type="match status" value="1"/>
</dbReference>
<evidence type="ECO:0000256" key="3">
    <source>
        <dbReference type="ARBA" id="ARBA00023125"/>
    </source>
</evidence>
<dbReference type="PANTHER" id="PTHR42646">
    <property type="entry name" value="FLAP ENDONUCLEASE XNI"/>
    <property type="match status" value="1"/>
</dbReference>
<keyword evidence="6" id="KW-1185">Reference proteome</keyword>
<dbReference type="InterPro" id="IPR029060">
    <property type="entry name" value="PIN-like_dom_sf"/>
</dbReference>
<comment type="caution">
    <text evidence="5">The sequence shown here is derived from an EMBL/GenBank/DDBJ whole genome shotgun (WGS) entry which is preliminary data.</text>
</comment>
<evidence type="ECO:0000313" key="6">
    <source>
        <dbReference type="Proteomes" id="UP000237968"/>
    </source>
</evidence>
<keyword evidence="1" id="KW-0540">Nuclease</keyword>
<dbReference type="Gene3D" id="1.10.150.20">
    <property type="entry name" value="5' to 3' exonuclease, C-terminal subdomain"/>
    <property type="match status" value="1"/>
</dbReference>
<dbReference type="GO" id="GO:0033567">
    <property type="term" value="P:DNA replication, Okazaki fragment processing"/>
    <property type="evidence" value="ECO:0007669"/>
    <property type="project" value="InterPro"/>
</dbReference>
<dbReference type="AlphaFoldDB" id="A0A2S9XCR7"/>
<dbReference type="GO" id="GO:0003677">
    <property type="term" value="F:DNA binding"/>
    <property type="evidence" value="ECO:0007669"/>
    <property type="project" value="UniProtKB-KW"/>
</dbReference>
<reference evidence="5 6" key="1">
    <citation type="submission" date="2018-03" db="EMBL/GenBank/DDBJ databases">
        <title>Draft Genome Sequences of the Obligatory Marine Myxobacteria Enhygromyxa salina SWB005.</title>
        <authorList>
            <person name="Poehlein A."/>
            <person name="Moghaddam J.A."/>
            <person name="Harms H."/>
            <person name="Alanjari M."/>
            <person name="Koenig G.M."/>
            <person name="Daniel R."/>
            <person name="Schaeberle T.F."/>
        </authorList>
    </citation>
    <scope>NUCLEOTIDE SEQUENCE [LARGE SCALE GENOMIC DNA]</scope>
    <source>
        <strain evidence="5 6">SWB005</strain>
    </source>
</reference>
<keyword evidence="5" id="KW-0548">Nucleotidyltransferase</keyword>
<dbReference type="InterPro" id="IPR036279">
    <property type="entry name" value="5-3_exonuclease_C_sf"/>
</dbReference>
<evidence type="ECO:0000256" key="1">
    <source>
        <dbReference type="ARBA" id="ARBA00022722"/>
    </source>
</evidence>
<gene>
    <name evidence="5" type="primary">polA_4</name>
    <name evidence="5" type="ORF">ENSA5_62670</name>
</gene>
<dbReference type="InterPro" id="IPR038969">
    <property type="entry name" value="FEN"/>
</dbReference>
<dbReference type="InterPro" id="IPR008918">
    <property type="entry name" value="HhH2"/>
</dbReference>
<evidence type="ECO:0000256" key="2">
    <source>
        <dbReference type="ARBA" id="ARBA00022801"/>
    </source>
</evidence>
<evidence type="ECO:0000259" key="4">
    <source>
        <dbReference type="SMART" id="SM00475"/>
    </source>
</evidence>
<dbReference type="CDD" id="cd09859">
    <property type="entry name" value="PIN_53EXO"/>
    <property type="match status" value="1"/>
</dbReference>